<name>A0ABU6UKV5_9FABA</name>
<organism evidence="2 3">
    <name type="scientific">Stylosanthes scabra</name>
    <dbReference type="NCBI Taxonomy" id="79078"/>
    <lineage>
        <taxon>Eukaryota</taxon>
        <taxon>Viridiplantae</taxon>
        <taxon>Streptophyta</taxon>
        <taxon>Embryophyta</taxon>
        <taxon>Tracheophyta</taxon>
        <taxon>Spermatophyta</taxon>
        <taxon>Magnoliopsida</taxon>
        <taxon>eudicotyledons</taxon>
        <taxon>Gunneridae</taxon>
        <taxon>Pentapetalae</taxon>
        <taxon>rosids</taxon>
        <taxon>fabids</taxon>
        <taxon>Fabales</taxon>
        <taxon>Fabaceae</taxon>
        <taxon>Papilionoideae</taxon>
        <taxon>50 kb inversion clade</taxon>
        <taxon>dalbergioids sensu lato</taxon>
        <taxon>Dalbergieae</taxon>
        <taxon>Pterocarpus clade</taxon>
        <taxon>Stylosanthes</taxon>
    </lineage>
</organism>
<evidence type="ECO:0000256" key="1">
    <source>
        <dbReference type="SAM" id="MobiDB-lite"/>
    </source>
</evidence>
<proteinExistence type="predicted"/>
<reference evidence="2 3" key="1">
    <citation type="journal article" date="2023" name="Plants (Basel)">
        <title>Bridging the Gap: Combining Genomics and Transcriptomics Approaches to Understand Stylosanthes scabra, an Orphan Legume from the Brazilian Caatinga.</title>
        <authorList>
            <person name="Ferreira-Neto J.R.C."/>
            <person name="da Silva M.D."/>
            <person name="Binneck E."/>
            <person name="de Melo N.F."/>
            <person name="da Silva R.H."/>
            <person name="de Melo A.L.T.M."/>
            <person name="Pandolfi V."/>
            <person name="Bustamante F.O."/>
            <person name="Brasileiro-Vidal A.C."/>
            <person name="Benko-Iseppon A.M."/>
        </authorList>
    </citation>
    <scope>NUCLEOTIDE SEQUENCE [LARGE SCALE GENOMIC DNA]</scope>
    <source>
        <tissue evidence="2">Leaves</tissue>
    </source>
</reference>
<protein>
    <recommendedName>
        <fullName evidence="4">RNase H type-1 domain-containing protein</fullName>
    </recommendedName>
</protein>
<accession>A0ABU6UKV5</accession>
<feature type="region of interest" description="Disordered" evidence="1">
    <location>
        <begin position="1"/>
        <end position="31"/>
    </location>
</feature>
<keyword evidence="3" id="KW-1185">Reference proteome</keyword>
<evidence type="ECO:0000313" key="2">
    <source>
        <dbReference type="EMBL" id="MED6160796.1"/>
    </source>
</evidence>
<dbReference type="Proteomes" id="UP001341840">
    <property type="component" value="Unassembled WGS sequence"/>
</dbReference>
<feature type="compositionally biased region" description="Low complexity" evidence="1">
    <location>
        <begin position="11"/>
        <end position="21"/>
    </location>
</feature>
<gene>
    <name evidence="2" type="ORF">PIB30_054629</name>
</gene>
<comment type="caution">
    <text evidence="2">The sequence shown here is derived from an EMBL/GenBank/DDBJ whole genome shotgun (WGS) entry which is preliminary data.</text>
</comment>
<evidence type="ECO:0000313" key="3">
    <source>
        <dbReference type="Proteomes" id="UP001341840"/>
    </source>
</evidence>
<evidence type="ECO:0008006" key="4">
    <source>
        <dbReference type="Google" id="ProtNLM"/>
    </source>
</evidence>
<dbReference type="EMBL" id="JASCZI010121247">
    <property type="protein sequence ID" value="MED6160796.1"/>
    <property type="molecule type" value="Genomic_DNA"/>
</dbReference>
<sequence>MVKEERETEGGTETPRATTATSSSQPVEAASASAWGGSAAVGGLGLGVVLGEEREWRNRVLQMRGRVRRREDDNSVVVGGYFTDEGGIVKCWMGEKIHGRPQGDAYVQGLELTAQFMLETLNIGNKEIVIISDRKDIVEWLHGKQNTEWESRFLRNKTFNLRQVFKVEAFRIFVDTDEVKENL</sequence>